<gene>
    <name evidence="9" type="ORF">CC77DRAFT_833776</name>
</gene>
<comment type="subcellular location">
    <subcellularLocation>
        <location evidence="1">Mitochondrion intermembrane space</location>
    </subcellularLocation>
</comment>
<comment type="similarity">
    <text evidence="2">Belongs to the COX17 family.</text>
</comment>
<reference evidence="9 10" key="1">
    <citation type="submission" date="2016-05" db="EMBL/GenBank/DDBJ databases">
        <title>Comparative analysis of secretome profiles of manganese(II)-oxidizing ascomycete fungi.</title>
        <authorList>
            <consortium name="DOE Joint Genome Institute"/>
            <person name="Zeiner C.A."/>
            <person name="Purvine S.O."/>
            <person name="Zink E.M."/>
            <person name="Wu S."/>
            <person name="Pasa-Tolic L."/>
            <person name="Chaput D.L."/>
            <person name="Haridas S."/>
            <person name="Grigoriev I.V."/>
            <person name="Santelli C.M."/>
            <person name="Hansel C.M."/>
        </authorList>
    </citation>
    <scope>NUCLEOTIDE SEQUENCE [LARGE SCALE GENOMIC DNA]</scope>
    <source>
        <strain evidence="9 10">SRC1lrK2f</strain>
    </source>
</reference>
<evidence type="ECO:0000313" key="9">
    <source>
        <dbReference type="EMBL" id="OAG21684.1"/>
    </source>
</evidence>
<name>A0A177DP16_ALTAL</name>
<keyword evidence="7" id="KW-0143">Chaperone</keyword>
<dbReference type="PANTHER" id="PTHR16719">
    <property type="entry name" value="CYTOCHROME C OXIDASE COPPER CHAPERONE"/>
    <property type="match status" value="1"/>
</dbReference>
<dbReference type="GO" id="GO:0005507">
    <property type="term" value="F:copper ion binding"/>
    <property type="evidence" value="ECO:0007669"/>
    <property type="project" value="InterPro"/>
</dbReference>
<keyword evidence="4 8" id="KW-0186">Copper</keyword>
<dbReference type="GO" id="GO:0033617">
    <property type="term" value="P:mitochondrial respiratory chain complex IV assembly"/>
    <property type="evidence" value="ECO:0007669"/>
    <property type="project" value="TreeGrafter"/>
</dbReference>
<evidence type="ECO:0000256" key="4">
    <source>
        <dbReference type="ARBA" id="ARBA00023008"/>
    </source>
</evidence>
<keyword evidence="5" id="KW-0496">Mitochondrion</keyword>
<evidence type="ECO:0000256" key="5">
    <source>
        <dbReference type="ARBA" id="ARBA00023128"/>
    </source>
</evidence>
<organism evidence="9 10">
    <name type="scientific">Alternaria alternata</name>
    <name type="common">Alternaria rot fungus</name>
    <name type="synonym">Torula alternata</name>
    <dbReference type="NCBI Taxonomy" id="5599"/>
    <lineage>
        <taxon>Eukaryota</taxon>
        <taxon>Fungi</taxon>
        <taxon>Dikarya</taxon>
        <taxon>Ascomycota</taxon>
        <taxon>Pezizomycotina</taxon>
        <taxon>Dothideomycetes</taxon>
        <taxon>Pleosporomycetidae</taxon>
        <taxon>Pleosporales</taxon>
        <taxon>Pleosporineae</taxon>
        <taxon>Pleosporaceae</taxon>
        <taxon>Alternaria</taxon>
        <taxon>Alternaria sect. Alternaria</taxon>
        <taxon>Alternaria alternata complex</taxon>
    </lineage>
</organism>
<dbReference type="PROSITE" id="PS51808">
    <property type="entry name" value="CHCH"/>
    <property type="match status" value="1"/>
</dbReference>
<dbReference type="InterPro" id="IPR007745">
    <property type="entry name" value="Cyt_c_oxidase_Cu-chaperone"/>
</dbReference>
<dbReference type="GO" id="GO:0005758">
    <property type="term" value="C:mitochondrial intermembrane space"/>
    <property type="evidence" value="ECO:0007669"/>
    <property type="project" value="UniProtKB-SubCell"/>
</dbReference>
<dbReference type="RefSeq" id="XP_018387105.1">
    <property type="nucleotide sequence ID" value="XM_018533336.1"/>
</dbReference>
<proteinExistence type="inferred from homology"/>
<feature type="binding site" evidence="8">
    <location>
        <position position="72"/>
    </location>
    <ligand>
        <name>Cu cation</name>
        <dbReference type="ChEBI" id="CHEBI:23378"/>
    </ligand>
</feature>
<keyword evidence="6" id="KW-1015">Disulfide bond</keyword>
<evidence type="ECO:0000256" key="1">
    <source>
        <dbReference type="ARBA" id="ARBA00004569"/>
    </source>
</evidence>
<dbReference type="KEGG" id="aalt:CC77DRAFT_833776"/>
<dbReference type="Gene3D" id="1.10.287.1130">
    <property type="entry name" value="CytochromE C oxidase copper chaperone"/>
    <property type="match status" value="1"/>
</dbReference>
<feature type="binding site" evidence="8">
    <location>
        <position position="71"/>
    </location>
    <ligand>
        <name>Cu cation</name>
        <dbReference type="ChEBI" id="CHEBI:23378"/>
    </ligand>
</feature>
<evidence type="ECO:0008006" key="11">
    <source>
        <dbReference type="Google" id="ProtNLM"/>
    </source>
</evidence>
<protein>
    <recommendedName>
        <fullName evidence="11">Cytochrome c oxidase copper chaperone</fullName>
    </recommendedName>
</protein>
<dbReference type="PANTHER" id="PTHR16719:SF0">
    <property type="entry name" value="CYTOCHROME C OXIDASE COPPER CHAPERONE"/>
    <property type="match status" value="1"/>
</dbReference>
<dbReference type="GO" id="GO:0016531">
    <property type="term" value="F:copper chaperone activity"/>
    <property type="evidence" value="ECO:0007669"/>
    <property type="project" value="InterPro"/>
</dbReference>
<evidence type="ECO:0000256" key="3">
    <source>
        <dbReference type="ARBA" id="ARBA00022723"/>
    </source>
</evidence>
<dbReference type="AlphaFoldDB" id="A0A177DP16"/>
<dbReference type="Pfam" id="PF05051">
    <property type="entry name" value="COX17"/>
    <property type="match status" value="1"/>
</dbReference>
<evidence type="ECO:0000256" key="8">
    <source>
        <dbReference type="PIRSR" id="PIRSR607745-1"/>
    </source>
</evidence>
<dbReference type="GeneID" id="29118930"/>
<sequence>MLGDFCDGLLITFNSPPPHIQPACLQVSFWARRWYACDAEGLIDGIVAPPTAANMGSDLKDTAAPAKVKPCCVCTDQKAKRDECMLFSTSNDPQKECFTLVDDYKRCMAGYGFKI</sequence>
<evidence type="ECO:0000313" key="10">
    <source>
        <dbReference type="Proteomes" id="UP000077248"/>
    </source>
</evidence>
<evidence type="ECO:0000256" key="6">
    <source>
        <dbReference type="ARBA" id="ARBA00023157"/>
    </source>
</evidence>
<dbReference type="EMBL" id="KV441476">
    <property type="protein sequence ID" value="OAG21684.1"/>
    <property type="molecule type" value="Genomic_DNA"/>
</dbReference>
<keyword evidence="10" id="KW-1185">Reference proteome</keyword>
<accession>A0A177DP16</accession>
<dbReference type="SUPFAM" id="SSF47072">
    <property type="entry name" value="Cysteine alpha-hairpin motif"/>
    <property type="match status" value="1"/>
</dbReference>
<keyword evidence="3 8" id="KW-0479">Metal-binding</keyword>
<dbReference type="STRING" id="5599.A0A177DP16"/>
<evidence type="ECO:0000256" key="2">
    <source>
        <dbReference type="ARBA" id="ARBA00009241"/>
    </source>
</evidence>
<dbReference type="VEuPathDB" id="FungiDB:CC77DRAFT_833776"/>
<dbReference type="Proteomes" id="UP000077248">
    <property type="component" value="Unassembled WGS sequence"/>
</dbReference>
<dbReference type="InterPro" id="IPR009069">
    <property type="entry name" value="Cys_alpha_HP_mot_SF"/>
</dbReference>
<evidence type="ECO:0000256" key="7">
    <source>
        <dbReference type="ARBA" id="ARBA00023186"/>
    </source>
</evidence>